<reference evidence="9 10" key="1">
    <citation type="submission" date="2020-10" db="EMBL/GenBank/DDBJ databases">
        <title>Haloactinobacterium sp. RN3S43, a bacterium isolated from saline soil.</title>
        <authorList>
            <person name="Sun J.-Q."/>
        </authorList>
    </citation>
    <scope>NUCLEOTIDE SEQUENCE [LARGE SCALE GENOMIC DNA]</scope>
    <source>
        <strain evidence="9 10">RN3S43</strain>
    </source>
</reference>
<dbReference type="EMBL" id="CP063169">
    <property type="protein sequence ID" value="QOR71802.1"/>
    <property type="molecule type" value="Genomic_DNA"/>
</dbReference>
<evidence type="ECO:0000259" key="8">
    <source>
        <dbReference type="PROSITE" id="PS50928"/>
    </source>
</evidence>
<feature type="domain" description="ABC transmembrane type-1" evidence="8">
    <location>
        <begin position="103"/>
        <end position="295"/>
    </location>
</feature>
<dbReference type="KEGG" id="halt:IM660_05920"/>
<evidence type="ECO:0000313" key="9">
    <source>
        <dbReference type="EMBL" id="QOR71802.1"/>
    </source>
</evidence>
<keyword evidence="6 7" id="KW-0472">Membrane</keyword>
<dbReference type="InterPro" id="IPR035906">
    <property type="entry name" value="MetI-like_sf"/>
</dbReference>
<dbReference type="SUPFAM" id="SSF161098">
    <property type="entry name" value="MetI-like"/>
    <property type="match status" value="1"/>
</dbReference>
<dbReference type="CDD" id="cd06261">
    <property type="entry name" value="TM_PBP2"/>
    <property type="match status" value="1"/>
</dbReference>
<dbReference type="Gene3D" id="1.10.3720.10">
    <property type="entry name" value="MetI-like"/>
    <property type="match status" value="1"/>
</dbReference>
<comment type="subcellular location">
    <subcellularLocation>
        <location evidence="1 7">Cell membrane</location>
        <topology evidence="1 7">Multi-pass membrane protein</topology>
    </subcellularLocation>
</comment>
<dbReference type="GO" id="GO:0005886">
    <property type="term" value="C:plasma membrane"/>
    <property type="evidence" value="ECO:0007669"/>
    <property type="project" value="UniProtKB-SubCell"/>
</dbReference>
<dbReference type="AlphaFoldDB" id="A0A7M1SYH4"/>
<dbReference type="RefSeq" id="WP_193498456.1">
    <property type="nucleotide sequence ID" value="NZ_CP063169.1"/>
</dbReference>
<name>A0A7M1SYH4_9MICO</name>
<organism evidence="9 10">
    <name type="scientific">Ruania alkalisoli</name>
    <dbReference type="NCBI Taxonomy" id="2779775"/>
    <lineage>
        <taxon>Bacteria</taxon>
        <taxon>Bacillati</taxon>
        <taxon>Actinomycetota</taxon>
        <taxon>Actinomycetes</taxon>
        <taxon>Micrococcales</taxon>
        <taxon>Ruaniaceae</taxon>
        <taxon>Ruania</taxon>
    </lineage>
</organism>
<feature type="transmembrane region" description="Helical" evidence="7">
    <location>
        <begin position="107"/>
        <end position="131"/>
    </location>
</feature>
<comment type="similarity">
    <text evidence="7">Belongs to the binding-protein-dependent transport system permease family.</text>
</comment>
<feature type="transmembrane region" description="Helical" evidence="7">
    <location>
        <begin position="39"/>
        <end position="63"/>
    </location>
</feature>
<evidence type="ECO:0000256" key="6">
    <source>
        <dbReference type="ARBA" id="ARBA00023136"/>
    </source>
</evidence>
<keyword evidence="5 7" id="KW-1133">Transmembrane helix</keyword>
<protein>
    <submittedName>
        <fullName evidence="9">Carbohydrate ABC transporter permease</fullName>
    </submittedName>
</protein>
<evidence type="ECO:0000256" key="5">
    <source>
        <dbReference type="ARBA" id="ARBA00022989"/>
    </source>
</evidence>
<evidence type="ECO:0000256" key="2">
    <source>
        <dbReference type="ARBA" id="ARBA00022448"/>
    </source>
</evidence>
<evidence type="ECO:0000313" key="10">
    <source>
        <dbReference type="Proteomes" id="UP000593758"/>
    </source>
</evidence>
<accession>A0A7M1SYH4</accession>
<dbReference type="InterPro" id="IPR000515">
    <property type="entry name" value="MetI-like"/>
</dbReference>
<evidence type="ECO:0000256" key="7">
    <source>
        <dbReference type="RuleBase" id="RU363032"/>
    </source>
</evidence>
<keyword evidence="4 7" id="KW-0812">Transmembrane</keyword>
<dbReference type="Proteomes" id="UP000593758">
    <property type="component" value="Chromosome"/>
</dbReference>
<feature type="transmembrane region" description="Helical" evidence="7">
    <location>
        <begin position="218"/>
        <end position="243"/>
    </location>
</feature>
<feature type="transmembrane region" description="Helical" evidence="7">
    <location>
        <begin position="138"/>
        <end position="163"/>
    </location>
</feature>
<dbReference type="Pfam" id="PF00528">
    <property type="entry name" value="BPD_transp_1"/>
    <property type="match status" value="1"/>
</dbReference>
<keyword evidence="3" id="KW-1003">Cell membrane</keyword>
<gene>
    <name evidence="9" type="ORF">IM660_05920</name>
</gene>
<proteinExistence type="inferred from homology"/>
<keyword evidence="10" id="KW-1185">Reference proteome</keyword>
<dbReference type="PANTHER" id="PTHR43744:SF12">
    <property type="entry name" value="ABC TRANSPORTER PERMEASE PROTEIN MG189-RELATED"/>
    <property type="match status" value="1"/>
</dbReference>
<keyword evidence="2 7" id="KW-0813">Transport</keyword>
<sequence>MTSTSTRRQLRRKESKQDRASERTILSVNDRRDPRVRTVILILNVVVIAGLLISAAGPLLWLLKSAISTSQDILAAPLQWWPSGVQWHNLADAWIRVEISRYLGNTVLVAAGSWFFGILVATTGGYALAILRPRYGPIISAAVLATLFIPAVISLVPLYLTILDLPVLGVNLLNTFWAVWLPSAANAFNVLLAQRFFTSLPRELFEAARIDGAGHLRVFVAIVLPLSKPILGVLSLLTVITAWKDFLWPLLALPDPTKQPLSVALPRLQETAETSLMMAGMFISVIVPVGLFLVFQKQFLRGAGQAGALKG</sequence>
<feature type="transmembrane region" description="Helical" evidence="7">
    <location>
        <begin position="276"/>
        <end position="295"/>
    </location>
</feature>
<evidence type="ECO:0000256" key="1">
    <source>
        <dbReference type="ARBA" id="ARBA00004651"/>
    </source>
</evidence>
<dbReference type="PANTHER" id="PTHR43744">
    <property type="entry name" value="ABC TRANSPORTER PERMEASE PROTEIN MG189-RELATED-RELATED"/>
    <property type="match status" value="1"/>
</dbReference>
<evidence type="ECO:0000256" key="4">
    <source>
        <dbReference type="ARBA" id="ARBA00022692"/>
    </source>
</evidence>
<dbReference type="PROSITE" id="PS50928">
    <property type="entry name" value="ABC_TM1"/>
    <property type="match status" value="1"/>
</dbReference>
<feature type="transmembrane region" description="Helical" evidence="7">
    <location>
        <begin position="175"/>
        <end position="197"/>
    </location>
</feature>
<evidence type="ECO:0000256" key="3">
    <source>
        <dbReference type="ARBA" id="ARBA00022475"/>
    </source>
</evidence>
<dbReference type="GO" id="GO:0055085">
    <property type="term" value="P:transmembrane transport"/>
    <property type="evidence" value="ECO:0007669"/>
    <property type="project" value="InterPro"/>
</dbReference>